<name>A0ABP9V539_9DEIO</name>
<sequence>MRYFVWPGKTKSAGEPHEFFDFRVPAFTPDNEPIYLTPKITTYYGHDLLAPQGVTLIPVATLKKTQLHLITLHRLDADTSLEVTVMCWQGDNDTLHLASPLPTEDEYLGIDHAGVFGTKPADAEKRDYILARLWYGDTAVLDSDIAEIITPGKVLRA</sequence>
<comment type="caution">
    <text evidence="1">The sequence shown here is derived from an EMBL/GenBank/DDBJ whole genome shotgun (WGS) entry which is preliminary data.</text>
</comment>
<accession>A0ABP9V539</accession>
<dbReference type="RefSeq" id="WP_353540380.1">
    <property type="nucleotide sequence ID" value="NZ_BAABRN010000001.1"/>
</dbReference>
<proteinExistence type="predicted"/>
<dbReference type="Proteomes" id="UP001458946">
    <property type="component" value="Unassembled WGS sequence"/>
</dbReference>
<gene>
    <name evidence="1" type="ORF">Dxin01_00115</name>
</gene>
<protein>
    <submittedName>
        <fullName evidence="1">Uncharacterized protein</fullName>
    </submittedName>
</protein>
<keyword evidence="2" id="KW-1185">Reference proteome</keyword>
<evidence type="ECO:0000313" key="2">
    <source>
        <dbReference type="Proteomes" id="UP001458946"/>
    </source>
</evidence>
<evidence type="ECO:0000313" key="1">
    <source>
        <dbReference type="EMBL" id="GAA5500394.1"/>
    </source>
</evidence>
<dbReference type="EMBL" id="BAABRN010000001">
    <property type="protein sequence ID" value="GAA5500394.1"/>
    <property type="molecule type" value="Genomic_DNA"/>
</dbReference>
<reference evidence="1 2" key="1">
    <citation type="submission" date="2024-02" db="EMBL/GenBank/DDBJ databases">
        <title>Deinococcus xinjiangensis NBRC 107630.</title>
        <authorList>
            <person name="Ichikawa N."/>
            <person name="Katano-Makiyama Y."/>
            <person name="Hidaka K."/>
        </authorList>
    </citation>
    <scope>NUCLEOTIDE SEQUENCE [LARGE SCALE GENOMIC DNA]</scope>
    <source>
        <strain evidence="1 2">NBRC 107630</strain>
    </source>
</reference>
<organism evidence="1 2">
    <name type="scientific">Deinococcus xinjiangensis</name>
    <dbReference type="NCBI Taxonomy" id="457454"/>
    <lineage>
        <taxon>Bacteria</taxon>
        <taxon>Thermotogati</taxon>
        <taxon>Deinococcota</taxon>
        <taxon>Deinococci</taxon>
        <taxon>Deinococcales</taxon>
        <taxon>Deinococcaceae</taxon>
        <taxon>Deinococcus</taxon>
    </lineage>
</organism>